<sequence length="112" mass="13043">MAIEWNPKDREKFRLYMLRFVHAAGLIDLLCHYVRKWADDLRSSPSTEVHEQFAWFEREADRCAKVEAEHGKGSLLNLENPFILRSVGNPRIVTLEQLEAARSYRRVMGIAA</sequence>
<evidence type="ECO:0000313" key="2">
    <source>
        <dbReference type="EMBL" id="MDX8471029.1"/>
    </source>
</evidence>
<comment type="caution">
    <text evidence="2">The sequence shown here is derived from an EMBL/GenBank/DDBJ whole genome shotgun (WGS) entry which is preliminary data.</text>
</comment>
<proteinExistence type="predicted"/>
<keyword evidence="1" id="KW-0812">Transmembrane</keyword>
<evidence type="ECO:0000256" key="1">
    <source>
        <dbReference type="SAM" id="Phobius"/>
    </source>
</evidence>
<protein>
    <submittedName>
        <fullName evidence="2">Uncharacterized protein</fullName>
    </submittedName>
</protein>
<keyword evidence="1" id="KW-0472">Membrane</keyword>
<organism evidence="2 3">
    <name type="scientific">Mesorhizobium dulcispinae</name>
    <dbReference type="NCBI Taxonomy" id="3072316"/>
    <lineage>
        <taxon>Bacteria</taxon>
        <taxon>Pseudomonadati</taxon>
        <taxon>Pseudomonadota</taxon>
        <taxon>Alphaproteobacteria</taxon>
        <taxon>Hyphomicrobiales</taxon>
        <taxon>Phyllobacteriaceae</taxon>
        <taxon>Mesorhizobium</taxon>
    </lineage>
</organism>
<dbReference type="EMBL" id="JAVIIZ010000001">
    <property type="protein sequence ID" value="MDX8471029.1"/>
    <property type="molecule type" value="Genomic_DNA"/>
</dbReference>
<feature type="transmembrane region" description="Helical" evidence="1">
    <location>
        <begin position="16"/>
        <end position="34"/>
    </location>
</feature>
<name>A0ABU4X8A4_9HYPH</name>
<dbReference type="RefSeq" id="WP_320315393.1">
    <property type="nucleotide sequence ID" value="NZ_JAVIIX010000001.1"/>
</dbReference>
<reference evidence="2 3" key="1">
    <citation type="submission" date="2023-08" db="EMBL/GenBank/DDBJ databases">
        <title>Implementing the SeqCode for naming new Mesorhizobium species isolated from Vachellia karroo root nodules.</title>
        <authorList>
            <person name="Van Lill M."/>
        </authorList>
    </citation>
    <scope>NUCLEOTIDE SEQUENCE [LARGE SCALE GENOMIC DNA]</scope>
    <source>
        <strain evidence="2 3">VK23A</strain>
    </source>
</reference>
<dbReference type="Proteomes" id="UP001271780">
    <property type="component" value="Unassembled WGS sequence"/>
</dbReference>
<evidence type="ECO:0000313" key="3">
    <source>
        <dbReference type="Proteomes" id="UP001271780"/>
    </source>
</evidence>
<gene>
    <name evidence="2" type="ORF">RFM27_02965</name>
</gene>
<keyword evidence="1" id="KW-1133">Transmembrane helix</keyword>
<keyword evidence="3" id="KW-1185">Reference proteome</keyword>
<accession>A0ABU4X8A4</accession>